<dbReference type="GO" id="GO:0046872">
    <property type="term" value="F:metal ion binding"/>
    <property type="evidence" value="ECO:0007669"/>
    <property type="project" value="UniProtKB-KW"/>
</dbReference>
<dbReference type="InterPro" id="IPR029052">
    <property type="entry name" value="Metallo-depent_PP-like"/>
</dbReference>
<dbReference type="Gene3D" id="3.60.21.10">
    <property type="match status" value="1"/>
</dbReference>
<sequence length="161" mass="18079">MIIAVISDTHDNLKMTESFVKDVKQFAPDYLIHLGDIVSPFVIPVLAKLEIPGIIAKGNNDGDTDYIGELCYKSGFKFVIPPYKFELAGKSFIISHRPIDTNKIDISGFDYYLYGHTHFHKIEESGRIHIINPGTVSGYVSGKSTYVIINTEVDEVKLREL</sequence>
<evidence type="ECO:0000256" key="2">
    <source>
        <dbReference type="RuleBase" id="RU362039"/>
    </source>
</evidence>
<name>A0A660S492_UNCT6</name>
<comment type="caution">
    <text evidence="4">The sequence shown here is derived from an EMBL/GenBank/DDBJ whole genome shotgun (WGS) entry which is preliminary data.</text>
</comment>
<keyword evidence="2" id="KW-0479">Metal-binding</keyword>
<evidence type="ECO:0000256" key="1">
    <source>
        <dbReference type="ARBA" id="ARBA00008950"/>
    </source>
</evidence>
<accession>A0A660S492</accession>
<evidence type="ECO:0000313" key="4">
    <source>
        <dbReference type="EMBL" id="RKX64240.1"/>
    </source>
</evidence>
<gene>
    <name evidence="4" type="ORF">DRP44_08610</name>
</gene>
<dbReference type="PANTHER" id="PTHR43165:SF1">
    <property type="entry name" value="PHOSPHODIESTERASE MJ0936"/>
    <property type="match status" value="1"/>
</dbReference>
<dbReference type="Pfam" id="PF12850">
    <property type="entry name" value="Metallophos_2"/>
    <property type="match status" value="1"/>
</dbReference>
<evidence type="ECO:0000259" key="3">
    <source>
        <dbReference type="Pfam" id="PF12850"/>
    </source>
</evidence>
<dbReference type="Proteomes" id="UP000282321">
    <property type="component" value="Unassembled WGS sequence"/>
</dbReference>
<dbReference type="InterPro" id="IPR000979">
    <property type="entry name" value="Phosphodiesterase_MJ0936/Vps29"/>
</dbReference>
<protein>
    <recommendedName>
        <fullName evidence="2">Phosphoesterase</fullName>
        <ecNumber evidence="2">3.1.4.-</ecNumber>
    </recommendedName>
</protein>
<evidence type="ECO:0000313" key="5">
    <source>
        <dbReference type="Proteomes" id="UP000282321"/>
    </source>
</evidence>
<dbReference type="EC" id="3.1.4.-" evidence="2"/>
<dbReference type="NCBIfam" id="TIGR00040">
    <property type="entry name" value="yfcE"/>
    <property type="match status" value="1"/>
</dbReference>
<dbReference type="AlphaFoldDB" id="A0A660S492"/>
<organism evidence="4 5">
    <name type="scientific">candidate division TA06 bacterium</name>
    <dbReference type="NCBI Taxonomy" id="2250710"/>
    <lineage>
        <taxon>Bacteria</taxon>
        <taxon>Bacteria division TA06</taxon>
    </lineage>
</organism>
<dbReference type="EMBL" id="QNBC01000180">
    <property type="protein sequence ID" value="RKX64240.1"/>
    <property type="molecule type" value="Genomic_DNA"/>
</dbReference>
<dbReference type="SUPFAM" id="SSF56300">
    <property type="entry name" value="Metallo-dependent phosphatases"/>
    <property type="match status" value="1"/>
</dbReference>
<feature type="domain" description="Calcineurin-like phosphoesterase" evidence="3">
    <location>
        <begin position="1"/>
        <end position="152"/>
    </location>
</feature>
<dbReference type="GO" id="GO:0016787">
    <property type="term" value="F:hydrolase activity"/>
    <property type="evidence" value="ECO:0007669"/>
    <property type="project" value="UniProtKB-UniRule"/>
</dbReference>
<dbReference type="InterPro" id="IPR024654">
    <property type="entry name" value="Calcineurin-like_PHP_lpxH"/>
</dbReference>
<dbReference type="PANTHER" id="PTHR43165">
    <property type="entry name" value="METALLOPHOSPHOESTERASE"/>
    <property type="match status" value="1"/>
</dbReference>
<comment type="cofactor">
    <cofactor evidence="2">
        <name>a divalent metal cation</name>
        <dbReference type="ChEBI" id="CHEBI:60240"/>
    </cofactor>
</comment>
<comment type="similarity">
    <text evidence="1 2">Belongs to the metallophosphoesterase superfamily. YfcE family.</text>
</comment>
<proteinExistence type="inferred from homology"/>
<reference evidence="4 5" key="1">
    <citation type="submission" date="2018-06" db="EMBL/GenBank/DDBJ databases">
        <title>Extensive metabolic versatility and redundancy in microbially diverse, dynamic hydrothermal sediments.</title>
        <authorList>
            <person name="Dombrowski N."/>
            <person name="Teske A."/>
            <person name="Baker B.J."/>
        </authorList>
    </citation>
    <scope>NUCLEOTIDE SEQUENCE [LARGE SCALE GENOMIC DNA]</scope>
    <source>
        <strain evidence="4">B35_G9</strain>
    </source>
</reference>
<dbReference type="InterPro" id="IPR053193">
    <property type="entry name" value="MetalloPDE_YfcE-like"/>
</dbReference>